<protein>
    <submittedName>
        <fullName evidence="1">Uncharacterized protein</fullName>
    </submittedName>
</protein>
<dbReference type="AlphaFoldDB" id="A0A0F4YDJ9"/>
<gene>
    <name evidence="1" type="ORF">T310_10114</name>
</gene>
<proteinExistence type="predicted"/>
<organism evidence="1 2">
    <name type="scientific">Rasamsonia emersonii (strain ATCC 16479 / CBS 393.64 / IMI 116815)</name>
    <dbReference type="NCBI Taxonomy" id="1408163"/>
    <lineage>
        <taxon>Eukaryota</taxon>
        <taxon>Fungi</taxon>
        <taxon>Dikarya</taxon>
        <taxon>Ascomycota</taxon>
        <taxon>Pezizomycotina</taxon>
        <taxon>Eurotiomycetes</taxon>
        <taxon>Eurotiomycetidae</taxon>
        <taxon>Eurotiales</taxon>
        <taxon>Trichocomaceae</taxon>
        <taxon>Rasamsonia</taxon>
    </lineage>
</organism>
<dbReference type="GeneID" id="25313180"/>
<dbReference type="EMBL" id="LASV01000795">
    <property type="protein sequence ID" value="KKA16297.1"/>
    <property type="molecule type" value="Genomic_DNA"/>
</dbReference>
<keyword evidence="2" id="KW-1185">Reference proteome</keyword>
<evidence type="ECO:0000313" key="1">
    <source>
        <dbReference type="EMBL" id="KKA16297.1"/>
    </source>
</evidence>
<dbReference type="OrthoDB" id="1720422at2759"/>
<comment type="caution">
    <text evidence="1">The sequence shown here is derived from an EMBL/GenBank/DDBJ whole genome shotgun (WGS) entry which is preliminary data.</text>
</comment>
<evidence type="ECO:0000313" key="2">
    <source>
        <dbReference type="Proteomes" id="UP000053958"/>
    </source>
</evidence>
<dbReference type="Proteomes" id="UP000053958">
    <property type="component" value="Unassembled WGS sequence"/>
</dbReference>
<feature type="non-terminal residue" evidence="1">
    <location>
        <position position="1"/>
    </location>
</feature>
<dbReference type="RefSeq" id="XP_013322909.1">
    <property type="nucleotide sequence ID" value="XM_013467455.1"/>
</dbReference>
<name>A0A0F4YDJ9_RASE3</name>
<reference evidence="1 2" key="1">
    <citation type="submission" date="2015-04" db="EMBL/GenBank/DDBJ databases">
        <authorList>
            <person name="Heijne W.H."/>
            <person name="Fedorova N.D."/>
            <person name="Nierman W.C."/>
            <person name="Vollebregt A.W."/>
            <person name="Zhao Z."/>
            <person name="Wu L."/>
            <person name="Kumar M."/>
            <person name="Stam H."/>
            <person name="van den Berg M.A."/>
            <person name="Pel H.J."/>
        </authorList>
    </citation>
    <scope>NUCLEOTIDE SEQUENCE [LARGE SCALE GENOMIC DNA]</scope>
    <source>
        <strain evidence="1 2">CBS 393.64</strain>
    </source>
</reference>
<sequence>RQLIQRLRLQHLVTNTSLKLLHIRAGHNPIDFLAPEVIASERQCQFHYLNKVIRNLLLAVPEKFAMFAYPIVPMATEEEILAFAEWAFGPKGLQSLIILAYGNFAEGDSNNSYIYCRSSVLERGYETTDNSGKVMPSFRKMTIQDDYMWNFVPKGVHFPKRVQRISTGVLDVDAVCSLSKFSFLPENNVEHF</sequence>
<accession>A0A0F4YDJ9</accession>